<dbReference type="EMBL" id="QRHL01000023">
    <property type="protein sequence ID" value="RHF70642.1"/>
    <property type="molecule type" value="Genomic_DNA"/>
</dbReference>
<dbReference type="Gene3D" id="1.10.510.10">
    <property type="entry name" value="Transferase(Phosphotransferase) domain 1"/>
    <property type="match status" value="1"/>
</dbReference>
<evidence type="ECO:0000259" key="1">
    <source>
        <dbReference type="PROSITE" id="PS50011"/>
    </source>
</evidence>
<accession>A0A414PQ57</accession>
<reference evidence="2 3" key="1">
    <citation type="submission" date="2018-08" db="EMBL/GenBank/DDBJ databases">
        <title>A genome reference for cultivated species of the human gut microbiota.</title>
        <authorList>
            <person name="Zou Y."/>
            <person name="Xue W."/>
            <person name="Luo G."/>
        </authorList>
    </citation>
    <scope>NUCLEOTIDE SEQUENCE [LARGE SCALE GENOMIC DNA]</scope>
    <source>
        <strain evidence="2 3">AM25-1</strain>
    </source>
</reference>
<dbReference type="RefSeq" id="WP_117708241.1">
    <property type="nucleotide sequence ID" value="NZ_QRHL01000023.1"/>
</dbReference>
<evidence type="ECO:0000313" key="3">
    <source>
        <dbReference type="Proteomes" id="UP000284676"/>
    </source>
</evidence>
<dbReference type="GO" id="GO:0004672">
    <property type="term" value="F:protein kinase activity"/>
    <property type="evidence" value="ECO:0007669"/>
    <property type="project" value="InterPro"/>
</dbReference>
<protein>
    <recommendedName>
        <fullName evidence="1">Protein kinase domain-containing protein</fullName>
    </recommendedName>
</protein>
<proteinExistence type="predicted"/>
<feature type="domain" description="Protein kinase" evidence="1">
    <location>
        <begin position="4"/>
        <end position="227"/>
    </location>
</feature>
<name>A0A414PQ57_FUSMR</name>
<dbReference type="PROSITE" id="PS50011">
    <property type="entry name" value="PROTEIN_KINASE_DOM"/>
    <property type="match status" value="1"/>
</dbReference>
<dbReference type="PANTHER" id="PTHR44167">
    <property type="entry name" value="OVARIAN-SPECIFIC SERINE/THREONINE-PROTEIN KINASE LOK-RELATED"/>
    <property type="match status" value="1"/>
</dbReference>
<dbReference type="Proteomes" id="UP000284676">
    <property type="component" value="Unassembled WGS sequence"/>
</dbReference>
<organism evidence="2 3">
    <name type="scientific">Fusobacterium mortiferum</name>
    <dbReference type="NCBI Taxonomy" id="850"/>
    <lineage>
        <taxon>Bacteria</taxon>
        <taxon>Fusobacteriati</taxon>
        <taxon>Fusobacteriota</taxon>
        <taxon>Fusobacteriia</taxon>
        <taxon>Fusobacteriales</taxon>
        <taxon>Fusobacteriaceae</taxon>
        <taxon>Fusobacterium</taxon>
    </lineage>
</organism>
<dbReference type="InterPro" id="IPR000719">
    <property type="entry name" value="Prot_kinase_dom"/>
</dbReference>
<dbReference type="SMART" id="SM00220">
    <property type="entry name" value="S_TKc"/>
    <property type="match status" value="1"/>
</dbReference>
<evidence type="ECO:0000313" key="2">
    <source>
        <dbReference type="EMBL" id="RHF70642.1"/>
    </source>
</evidence>
<dbReference type="AlphaFoldDB" id="A0A414PQ57"/>
<comment type="caution">
    <text evidence="2">The sequence shown here is derived from an EMBL/GenBank/DDBJ whole genome shotgun (WGS) entry which is preliminary data.</text>
</comment>
<dbReference type="SUPFAM" id="SSF56112">
    <property type="entry name" value="Protein kinase-like (PK-like)"/>
    <property type="match status" value="1"/>
</dbReference>
<dbReference type="InterPro" id="IPR008271">
    <property type="entry name" value="Ser/Thr_kinase_AS"/>
</dbReference>
<gene>
    <name evidence="2" type="ORF">DW663_10180</name>
</gene>
<sequence>MSKEKKMKVLRKGKTFTVYYTENSNKEKVILKMINSEYLNDEEKYQKIVKQFQVEKEILKQLDFNFIPKYIDSTELCLCMSYIEGENLKDIKNKLNYEEKLDILIQLSKIVKELHKIRIIHCDIKPENIIYNKGKIYIIDFGSAILDGEKVEYIQGSKNYSAPEIYQEFVRCPQNDIYSVASIYNRLIEEDKKDYRIVYGGMKKDKRERFNSIDKILKILLDIRSKI</sequence>
<dbReference type="Pfam" id="PF00069">
    <property type="entry name" value="Pkinase"/>
    <property type="match status" value="1"/>
</dbReference>
<dbReference type="GO" id="GO:0005524">
    <property type="term" value="F:ATP binding"/>
    <property type="evidence" value="ECO:0007669"/>
    <property type="project" value="InterPro"/>
</dbReference>
<dbReference type="InterPro" id="IPR011009">
    <property type="entry name" value="Kinase-like_dom_sf"/>
</dbReference>
<dbReference type="PANTHER" id="PTHR44167:SF24">
    <property type="entry name" value="SERINE_THREONINE-PROTEIN KINASE CHK2"/>
    <property type="match status" value="1"/>
</dbReference>
<dbReference type="PROSITE" id="PS00108">
    <property type="entry name" value="PROTEIN_KINASE_ST"/>
    <property type="match status" value="1"/>
</dbReference>